<dbReference type="InterPro" id="IPR032789">
    <property type="entry name" value="T2SS-T3SS_pil_N"/>
</dbReference>
<reference evidence="4 6" key="2">
    <citation type="submission" date="2016-11" db="EMBL/GenBank/DDBJ databases">
        <authorList>
            <person name="Jaros S."/>
            <person name="Januszkiewicz K."/>
            <person name="Wedrychowicz H."/>
        </authorList>
    </citation>
    <scope>NUCLEOTIDE SEQUENCE [LARGE SCALE GENOMIC DNA]</scope>
    <source>
        <strain evidence="4">NVI 5450</strain>
    </source>
</reference>
<name>A0A090KD34_9GAMM</name>
<dbReference type="RefSeq" id="WP_045111868.1">
    <property type="nucleotide sequence ID" value="NZ_CAWQZC010000156.1"/>
</dbReference>
<reference evidence="3 5" key="1">
    <citation type="submission" date="2016-11" db="EMBL/GenBank/DDBJ databases">
        <authorList>
            <person name="Klemetsen T."/>
        </authorList>
    </citation>
    <scope>NUCLEOTIDE SEQUENCE [LARGE SCALE GENOMIC DNA]</scope>
    <source>
        <strain evidence="3">MT 2528</strain>
    </source>
</reference>
<dbReference type="EMBL" id="FPLJ01000050">
    <property type="protein sequence ID" value="SGY90828.1"/>
    <property type="molecule type" value="Genomic_DNA"/>
</dbReference>
<dbReference type="PATRIC" id="fig|80854.5.peg.4125"/>
<keyword evidence="1" id="KW-0732">Signal</keyword>
<dbReference type="STRING" id="80854.MVIS_3900"/>
<dbReference type="Proteomes" id="UP000183794">
    <property type="component" value="Unassembled WGS sequence"/>
</dbReference>
<dbReference type="OrthoDB" id="9891863at2"/>
<evidence type="ECO:0000256" key="1">
    <source>
        <dbReference type="SAM" id="SignalP"/>
    </source>
</evidence>
<dbReference type="KEGG" id="mvs:MVIS_3900"/>
<dbReference type="GeneID" id="61295919"/>
<dbReference type="AlphaFoldDB" id="A0A090KD34"/>
<dbReference type="EMBL" id="FPLD01000060">
    <property type="protein sequence ID" value="SGY99787.1"/>
    <property type="molecule type" value="Genomic_DNA"/>
</dbReference>
<gene>
    <name evidence="3" type="ORF">MT2528_2015</name>
    <name evidence="4" type="ORF">NVI5450_2237</name>
</gene>
<feature type="chain" id="PRO_5015029971" evidence="1">
    <location>
        <begin position="22"/>
        <end position="114"/>
    </location>
</feature>
<dbReference type="Pfam" id="PF13629">
    <property type="entry name" value="T2SS-T3SS_pil_N"/>
    <property type="match status" value="1"/>
</dbReference>
<sequence length="114" mass="12577">MKLLKPVFAVLLLSISSTAFAVGMIRLHPGNAKTINFSSDVATIFVSIPEVINYKVINHQKVVIFALEEGLSAFIVYDRDGNEIYNKSVDVVKVVVKKGVRELRADQEKGIGDE</sequence>
<proteinExistence type="predicted"/>
<evidence type="ECO:0000313" key="6">
    <source>
        <dbReference type="Proteomes" id="UP000183794"/>
    </source>
</evidence>
<evidence type="ECO:0000313" key="4">
    <source>
        <dbReference type="EMBL" id="SGY99787.1"/>
    </source>
</evidence>
<dbReference type="HOGENOM" id="CLU_2118303_0_0_6"/>
<dbReference type="Proteomes" id="UP000182660">
    <property type="component" value="Unassembled WGS sequence"/>
</dbReference>
<feature type="domain" description="Pilus formation protein N-terminal" evidence="2">
    <location>
        <begin position="24"/>
        <end position="91"/>
    </location>
</feature>
<evidence type="ECO:0000313" key="3">
    <source>
        <dbReference type="EMBL" id="SGY90828.1"/>
    </source>
</evidence>
<evidence type="ECO:0000313" key="5">
    <source>
        <dbReference type="Proteomes" id="UP000182660"/>
    </source>
</evidence>
<accession>A0A090KD34</accession>
<organism evidence="4 6">
    <name type="scientific">Moritella viscosa</name>
    <dbReference type="NCBI Taxonomy" id="80854"/>
    <lineage>
        <taxon>Bacteria</taxon>
        <taxon>Pseudomonadati</taxon>
        <taxon>Pseudomonadota</taxon>
        <taxon>Gammaproteobacteria</taxon>
        <taxon>Alteromonadales</taxon>
        <taxon>Moritellaceae</taxon>
        <taxon>Moritella</taxon>
    </lineage>
</organism>
<keyword evidence="5" id="KW-1185">Reference proteome</keyword>
<evidence type="ECO:0000259" key="2">
    <source>
        <dbReference type="Pfam" id="PF13629"/>
    </source>
</evidence>
<protein>
    <submittedName>
        <fullName evidence="4">Flp pilus assembly protein</fullName>
    </submittedName>
</protein>
<feature type="signal peptide" evidence="1">
    <location>
        <begin position="1"/>
        <end position="21"/>
    </location>
</feature>